<keyword evidence="2 5" id="KW-0812">Transmembrane</keyword>
<feature type="transmembrane region" description="Helical" evidence="5">
    <location>
        <begin position="186"/>
        <end position="218"/>
    </location>
</feature>
<feature type="transmembrane region" description="Helical" evidence="5">
    <location>
        <begin position="89"/>
        <end position="107"/>
    </location>
</feature>
<evidence type="ECO:0000256" key="5">
    <source>
        <dbReference type="SAM" id="Phobius"/>
    </source>
</evidence>
<feature type="domain" description="O-antigen ligase-related" evidence="6">
    <location>
        <begin position="190"/>
        <end position="322"/>
    </location>
</feature>
<gene>
    <name evidence="7" type="ORF">DWY25_03305</name>
</gene>
<evidence type="ECO:0000313" key="8">
    <source>
        <dbReference type="Proteomes" id="UP000284178"/>
    </source>
</evidence>
<organism evidence="7 8">
    <name type="scientific">Holdemania filiformis</name>
    <dbReference type="NCBI Taxonomy" id="61171"/>
    <lineage>
        <taxon>Bacteria</taxon>
        <taxon>Bacillati</taxon>
        <taxon>Bacillota</taxon>
        <taxon>Erysipelotrichia</taxon>
        <taxon>Erysipelotrichales</taxon>
        <taxon>Erysipelotrichaceae</taxon>
        <taxon>Holdemania</taxon>
    </lineage>
</organism>
<dbReference type="GeneID" id="83014434"/>
<keyword evidence="8" id="KW-1185">Reference proteome</keyword>
<feature type="transmembrane region" description="Helical" evidence="5">
    <location>
        <begin position="253"/>
        <end position="273"/>
    </location>
</feature>
<dbReference type="Proteomes" id="UP000284178">
    <property type="component" value="Unassembled WGS sequence"/>
</dbReference>
<evidence type="ECO:0000259" key="6">
    <source>
        <dbReference type="Pfam" id="PF04932"/>
    </source>
</evidence>
<proteinExistence type="predicted"/>
<evidence type="ECO:0000256" key="3">
    <source>
        <dbReference type="ARBA" id="ARBA00022989"/>
    </source>
</evidence>
<comment type="caution">
    <text evidence="7">The sequence shown here is derived from an EMBL/GenBank/DDBJ whole genome shotgun (WGS) entry which is preliminary data.</text>
</comment>
<evidence type="ECO:0000256" key="2">
    <source>
        <dbReference type="ARBA" id="ARBA00022692"/>
    </source>
</evidence>
<protein>
    <recommendedName>
        <fullName evidence="6">O-antigen ligase-related domain-containing protein</fullName>
    </recommendedName>
</protein>
<feature type="transmembrane region" description="Helical" evidence="5">
    <location>
        <begin position="157"/>
        <end position="174"/>
    </location>
</feature>
<accession>A0A412G6B0</accession>
<dbReference type="EMBL" id="QRUP01000002">
    <property type="protein sequence ID" value="RGR76397.1"/>
    <property type="molecule type" value="Genomic_DNA"/>
</dbReference>
<sequence>MSIKIDKKEFFYIFVLGMVLFTAFFPNYFLQISVLNYLRAILNIIFSAGVTLYAIIFKRYNSSLIFIIGYILTEIISTFINGGSISSAIYGQGILLLGLCIAVQIAYERNERLFLKTVYGLFYILVLINYLSIIIFPKGLYYDRHELDGICFLLGNYNGFIIYILFALIPGYIYEMKFKQKLTWKYIVFCLLVIATYLQVHSVTSTVGICLIMAYLVVSRFGWPKHILNLKIYVLINILFFFLIVWNGDRPAVIMAFLALVGKNLTFSGRTMIWQNTRNNLVNHRLLGLGYKSDQEMLQEVGGLSSHNIYLDIIYQTGLVGFGWIIGLFLYACSWIRKIDDKNLTDFLSVCVGVFMLMSQFEASSIRFVFFMLTFISIYSKKHSR</sequence>
<feature type="transmembrane region" description="Helical" evidence="5">
    <location>
        <begin position="230"/>
        <end position="246"/>
    </location>
</feature>
<feature type="transmembrane region" description="Helical" evidence="5">
    <location>
        <begin position="343"/>
        <end position="359"/>
    </location>
</feature>
<dbReference type="Pfam" id="PF04932">
    <property type="entry name" value="Wzy_C"/>
    <property type="match status" value="1"/>
</dbReference>
<dbReference type="GO" id="GO:0016020">
    <property type="term" value="C:membrane"/>
    <property type="evidence" value="ECO:0007669"/>
    <property type="project" value="UniProtKB-SubCell"/>
</dbReference>
<evidence type="ECO:0000256" key="4">
    <source>
        <dbReference type="ARBA" id="ARBA00023136"/>
    </source>
</evidence>
<feature type="transmembrane region" description="Helical" evidence="5">
    <location>
        <begin position="64"/>
        <end position="83"/>
    </location>
</feature>
<evidence type="ECO:0000313" key="7">
    <source>
        <dbReference type="EMBL" id="RGR76397.1"/>
    </source>
</evidence>
<reference evidence="7 8" key="1">
    <citation type="submission" date="2018-08" db="EMBL/GenBank/DDBJ databases">
        <title>A genome reference for cultivated species of the human gut microbiota.</title>
        <authorList>
            <person name="Zou Y."/>
            <person name="Xue W."/>
            <person name="Luo G."/>
        </authorList>
    </citation>
    <scope>NUCLEOTIDE SEQUENCE [LARGE SCALE GENOMIC DNA]</scope>
    <source>
        <strain evidence="7 8">AF24-29</strain>
    </source>
</reference>
<dbReference type="InterPro" id="IPR007016">
    <property type="entry name" value="O-antigen_ligase-rel_domated"/>
</dbReference>
<dbReference type="RefSeq" id="WP_117893622.1">
    <property type="nucleotide sequence ID" value="NZ_CABJCV010000002.1"/>
</dbReference>
<keyword evidence="3 5" id="KW-1133">Transmembrane helix</keyword>
<comment type="subcellular location">
    <subcellularLocation>
        <location evidence="1">Membrane</location>
        <topology evidence="1">Multi-pass membrane protein</topology>
    </subcellularLocation>
</comment>
<feature type="transmembrane region" description="Helical" evidence="5">
    <location>
        <begin position="12"/>
        <end position="30"/>
    </location>
</feature>
<evidence type="ECO:0000256" key="1">
    <source>
        <dbReference type="ARBA" id="ARBA00004141"/>
    </source>
</evidence>
<feature type="transmembrane region" description="Helical" evidence="5">
    <location>
        <begin position="36"/>
        <end position="57"/>
    </location>
</feature>
<dbReference type="AlphaFoldDB" id="A0A412G6B0"/>
<feature type="transmembrane region" description="Helical" evidence="5">
    <location>
        <begin position="119"/>
        <end position="137"/>
    </location>
</feature>
<feature type="transmembrane region" description="Helical" evidence="5">
    <location>
        <begin position="313"/>
        <end position="331"/>
    </location>
</feature>
<name>A0A412G6B0_9FIRM</name>
<keyword evidence="4 5" id="KW-0472">Membrane</keyword>